<evidence type="ECO:0000256" key="3">
    <source>
        <dbReference type="ARBA" id="ARBA00022801"/>
    </source>
</evidence>
<feature type="compositionally biased region" description="Low complexity" evidence="5">
    <location>
        <begin position="30"/>
        <end position="45"/>
    </location>
</feature>
<dbReference type="AlphaFoldDB" id="A0AA38H7U8"/>
<evidence type="ECO:0000256" key="2">
    <source>
        <dbReference type="ARBA" id="ARBA00013064"/>
    </source>
</evidence>
<proteinExistence type="inferred from homology"/>
<dbReference type="EMBL" id="JAKWFO010000005">
    <property type="protein sequence ID" value="KAI9635632.1"/>
    <property type="molecule type" value="Genomic_DNA"/>
</dbReference>
<evidence type="ECO:0000259" key="6">
    <source>
        <dbReference type="PROSITE" id="PS50056"/>
    </source>
</evidence>
<dbReference type="GeneID" id="77726499"/>
<dbReference type="Gene3D" id="3.90.190.10">
    <property type="entry name" value="Protein tyrosine phosphatase superfamily"/>
    <property type="match status" value="1"/>
</dbReference>
<dbReference type="PANTHER" id="PTHR10159">
    <property type="entry name" value="DUAL SPECIFICITY PROTEIN PHOSPHATASE"/>
    <property type="match status" value="1"/>
</dbReference>
<dbReference type="InterPro" id="IPR020422">
    <property type="entry name" value="TYR_PHOSPHATASE_DUAL_dom"/>
</dbReference>
<gene>
    <name evidence="7" type="ORF">MKK02DRAFT_27050</name>
</gene>
<keyword evidence="3" id="KW-0378">Hydrolase</keyword>
<name>A0AA38H7U8_9TREE</name>
<dbReference type="PROSITE" id="PS50056">
    <property type="entry name" value="TYR_PHOSPHATASE_2"/>
    <property type="match status" value="1"/>
</dbReference>
<accession>A0AA38H7U8</accession>
<dbReference type="InterPro" id="IPR029021">
    <property type="entry name" value="Prot-tyrosine_phosphatase-like"/>
</dbReference>
<keyword evidence="8" id="KW-1185">Reference proteome</keyword>
<feature type="domain" description="Tyrosine specific protein phosphatases" evidence="6">
    <location>
        <begin position="297"/>
        <end position="336"/>
    </location>
</feature>
<dbReference type="SUPFAM" id="SSF52799">
    <property type="entry name" value="(Phosphotyrosine protein) phosphatases II"/>
    <property type="match status" value="1"/>
</dbReference>
<evidence type="ECO:0000313" key="8">
    <source>
        <dbReference type="Proteomes" id="UP001164286"/>
    </source>
</evidence>
<dbReference type="GO" id="GO:0033550">
    <property type="term" value="F:MAP kinase tyrosine phosphatase activity"/>
    <property type="evidence" value="ECO:0007669"/>
    <property type="project" value="TreeGrafter"/>
</dbReference>
<evidence type="ECO:0000256" key="1">
    <source>
        <dbReference type="ARBA" id="ARBA00008601"/>
    </source>
</evidence>
<dbReference type="InterPro" id="IPR016130">
    <property type="entry name" value="Tyr_Pase_AS"/>
</dbReference>
<dbReference type="EC" id="3.1.3.48" evidence="2"/>
<protein>
    <recommendedName>
        <fullName evidence="2">protein-tyrosine-phosphatase</fullName>
        <ecNumber evidence="2">3.1.3.48</ecNumber>
    </recommendedName>
</protein>
<dbReference type="InterPro" id="IPR000387">
    <property type="entry name" value="Tyr_Pase_dom"/>
</dbReference>
<evidence type="ECO:0000313" key="7">
    <source>
        <dbReference type="EMBL" id="KAI9635632.1"/>
    </source>
</evidence>
<comment type="caution">
    <text evidence="7">The sequence shown here is derived from an EMBL/GenBank/DDBJ whole genome shotgun (WGS) entry which is preliminary data.</text>
</comment>
<dbReference type="RefSeq" id="XP_052945409.1">
    <property type="nucleotide sequence ID" value="XM_053087298.1"/>
</dbReference>
<dbReference type="PANTHER" id="PTHR10159:SF519">
    <property type="entry name" value="DUAL SPECIFICITY PROTEIN PHOSPHATASE MPK3"/>
    <property type="match status" value="1"/>
</dbReference>
<dbReference type="SMART" id="SM00195">
    <property type="entry name" value="DSPc"/>
    <property type="match status" value="1"/>
</dbReference>
<keyword evidence="4" id="KW-0904">Protein phosphatase</keyword>
<evidence type="ECO:0000256" key="4">
    <source>
        <dbReference type="ARBA" id="ARBA00022912"/>
    </source>
</evidence>
<organism evidence="7 8">
    <name type="scientific">Dioszegia hungarica</name>
    <dbReference type="NCBI Taxonomy" id="4972"/>
    <lineage>
        <taxon>Eukaryota</taxon>
        <taxon>Fungi</taxon>
        <taxon>Dikarya</taxon>
        <taxon>Basidiomycota</taxon>
        <taxon>Agaricomycotina</taxon>
        <taxon>Tremellomycetes</taxon>
        <taxon>Tremellales</taxon>
        <taxon>Bulleribasidiaceae</taxon>
        <taxon>Dioszegia</taxon>
    </lineage>
</organism>
<evidence type="ECO:0000256" key="5">
    <source>
        <dbReference type="SAM" id="MobiDB-lite"/>
    </source>
</evidence>
<feature type="compositionally biased region" description="Polar residues" evidence="5">
    <location>
        <begin position="1"/>
        <end position="13"/>
    </location>
</feature>
<dbReference type="InterPro" id="IPR000340">
    <property type="entry name" value="Dual-sp_phosphatase_cat-dom"/>
</dbReference>
<dbReference type="PROSITE" id="PS00383">
    <property type="entry name" value="TYR_PHOSPHATASE_1"/>
    <property type="match status" value="1"/>
</dbReference>
<reference evidence="7" key="1">
    <citation type="journal article" date="2022" name="G3 (Bethesda)">
        <title>High quality genome of the basidiomycete yeast Dioszegia hungarica PDD-24b-2 isolated from cloud water.</title>
        <authorList>
            <person name="Jarrige D."/>
            <person name="Haridas S."/>
            <person name="Bleykasten-Grosshans C."/>
            <person name="Joly M."/>
            <person name="Nadalig T."/>
            <person name="Sancelme M."/>
            <person name="Vuilleumier S."/>
            <person name="Grigoriev I.V."/>
            <person name="Amato P."/>
            <person name="Bringel F."/>
        </authorList>
    </citation>
    <scope>NUCLEOTIDE SEQUENCE</scope>
    <source>
        <strain evidence="7">PDD-24b-2</strain>
    </source>
</reference>
<dbReference type="GO" id="GO:0043409">
    <property type="term" value="P:negative regulation of MAPK cascade"/>
    <property type="evidence" value="ECO:0007669"/>
    <property type="project" value="TreeGrafter"/>
</dbReference>
<dbReference type="Proteomes" id="UP001164286">
    <property type="component" value="Unassembled WGS sequence"/>
</dbReference>
<feature type="region of interest" description="Disordered" evidence="5">
    <location>
        <begin position="1"/>
        <end position="103"/>
    </location>
</feature>
<comment type="similarity">
    <text evidence="1">Belongs to the protein-tyrosine phosphatase family. Non-receptor class dual specificity subfamily.</text>
</comment>
<dbReference type="GO" id="GO:0017017">
    <property type="term" value="F:MAP kinase tyrosine/serine/threonine phosphatase activity"/>
    <property type="evidence" value="ECO:0007669"/>
    <property type="project" value="TreeGrafter"/>
</dbReference>
<sequence>MRLSLQTNLSLGSASDEPFTARPDMPPSPSSLASPRSVSSRQSSPPNLPSVMSIKRNPKRLSLAIPSQPGPSSIAIRRSLTPPSDTDNGPVTPGPSHPPTMTMTLGRQTKARRPNLLSLITQPPSAYDPPPTPGLSYAYHTSHIPRRRSNTADVLPTLSIDPRSSRSAYPRLNNTTFPYADGPIEIVPGVYLGAEDTMYHWSSWARSNRVRILNVAQEIDDPFAAEGIVPISRKGKGKVQRAVYSADVGQGRPEVEYTHLAWSHGESGLAEVDEGMRMGDVIEGSFVEAAVEEREKWRFWEAIRYMEEGRQRGEAVLIHCQCGVSRSATLVIAYTMALAASGRLPMYLGHLKGMQDTYDFIKAKSCWIGPNVSLVFQLVEFARNLTTLLSAHIASNPFSAGAIQTSFPSAEEAAQTEADWARQRAQFDAESAAESSSASTVPTIVSPSILSPGGESLYAVGAAPALGVAAKIRTGMGDMSIDEEGMRREAVLLDEAMRVRRMGRV</sequence>
<dbReference type="GO" id="GO:0005737">
    <property type="term" value="C:cytoplasm"/>
    <property type="evidence" value="ECO:0007669"/>
    <property type="project" value="TreeGrafter"/>
</dbReference>
<dbReference type="GO" id="GO:0008330">
    <property type="term" value="F:protein tyrosine/threonine phosphatase activity"/>
    <property type="evidence" value="ECO:0007669"/>
    <property type="project" value="TreeGrafter"/>
</dbReference>
<dbReference type="Pfam" id="PF00782">
    <property type="entry name" value="DSPc"/>
    <property type="match status" value="1"/>
</dbReference>